<evidence type="ECO:0000313" key="2">
    <source>
        <dbReference type="EMBL" id="BEG99759.1"/>
    </source>
</evidence>
<dbReference type="Proteomes" id="UP001496674">
    <property type="component" value="Chromosome"/>
</dbReference>
<keyword evidence="1" id="KW-1133">Transmembrane helix</keyword>
<gene>
    <name evidence="2" type="ORF">BSYN_20240</name>
</gene>
<feature type="transmembrane region" description="Helical" evidence="1">
    <location>
        <begin position="37"/>
        <end position="58"/>
    </location>
</feature>
<evidence type="ECO:0000256" key="1">
    <source>
        <dbReference type="SAM" id="Phobius"/>
    </source>
</evidence>
<reference evidence="2 3" key="1">
    <citation type="submission" date="2023-04" db="EMBL/GenBank/DDBJ databases">
        <title>Draft genome sequence of acteroides sedimenti strain YN3PY1.</title>
        <authorList>
            <person name="Yoshida N."/>
        </authorList>
    </citation>
    <scope>NUCLEOTIDE SEQUENCE [LARGE SCALE GENOMIC DNA]</scope>
    <source>
        <strain evidence="2 3">YN3PY1</strain>
    </source>
</reference>
<keyword evidence="1" id="KW-0472">Membrane</keyword>
<sequence length="63" mass="7263">MAGFFRGVKAACCLKPFVEGGDKLFPYAYKESFSYEFVMLIGIYYTKRGIGTIMYYAWMCKSI</sequence>
<evidence type="ECO:0000313" key="3">
    <source>
        <dbReference type="Proteomes" id="UP001496674"/>
    </source>
</evidence>
<protein>
    <submittedName>
        <fullName evidence="2">Uncharacterized protein</fullName>
    </submittedName>
</protein>
<keyword evidence="1" id="KW-0812">Transmembrane</keyword>
<keyword evidence="3" id="KW-1185">Reference proteome</keyword>
<proteinExistence type="predicted"/>
<name>A0ABN6ZCC5_9BACE</name>
<accession>A0ABN6ZCC5</accession>
<dbReference type="EMBL" id="AP028055">
    <property type="protein sequence ID" value="BEG99759.1"/>
    <property type="molecule type" value="Genomic_DNA"/>
</dbReference>
<organism evidence="2 3">
    <name type="scientific">Bacteroides sedimenti</name>
    <dbReference type="NCBI Taxonomy" id="2136147"/>
    <lineage>
        <taxon>Bacteria</taxon>
        <taxon>Pseudomonadati</taxon>
        <taxon>Bacteroidota</taxon>
        <taxon>Bacteroidia</taxon>
        <taxon>Bacteroidales</taxon>
        <taxon>Bacteroidaceae</taxon>
        <taxon>Bacteroides</taxon>
    </lineage>
</organism>